<dbReference type="AlphaFoldDB" id="A0A0R1WS95"/>
<evidence type="ECO:0000313" key="1">
    <source>
        <dbReference type="EMBL" id="KRM17292.1"/>
    </source>
</evidence>
<dbReference type="RefSeq" id="WP_057891949.1">
    <property type="nucleotide sequence ID" value="NZ_AZFV01000011.1"/>
</dbReference>
<protein>
    <recommendedName>
        <fullName evidence="3">IrrE N-terminal-like domain-containing protein</fullName>
    </recommendedName>
</protein>
<reference evidence="1 2" key="1">
    <citation type="journal article" date="2015" name="Genome Announc.">
        <title>Expanding the biotechnology potential of lactobacilli through comparative genomics of 213 strains and associated genera.</title>
        <authorList>
            <person name="Sun Z."/>
            <person name="Harris H.M."/>
            <person name="McCann A."/>
            <person name="Guo C."/>
            <person name="Argimon S."/>
            <person name="Zhang W."/>
            <person name="Yang X."/>
            <person name="Jeffery I.B."/>
            <person name="Cooney J.C."/>
            <person name="Kagawa T.F."/>
            <person name="Liu W."/>
            <person name="Song Y."/>
            <person name="Salvetti E."/>
            <person name="Wrobel A."/>
            <person name="Rasinkangas P."/>
            <person name="Parkhill J."/>
            <person name="Rea M.C."/>
            <person name="O'Sullivan O."/>
            <person name="Ritari J."/>
            <person name="Douillard F.P."/>
            <person name="Paul Ross R."/>
            <person name="Yang R."/>
            <person name="Briner A.E."/>
            <person name="Felis G.E."/>
            <person name="de Vos W.M."/>
            <person name="Barrangou R."/>
            <person name="Klaenhammer T.R."/>
            <person name="Caufield P.W."/>
            <person name="Cui Y."/>
            <person name="Zhang H."/>
            <person name="O'Toole P.W."/>
        </authorList>
    </citation>
    <scope>NUCLEOTIDE SEQUENCE [LARGE SCALE GENOMIC DNA]</scope>
    <source>
        <strain evidence="1 2">DSM 16982</strain>
    </source>
</reference>
<evidence type="ECO:0000313" key="2">
    <source>
        <dbReference type="Proteomes" id="UP000051302"/>
    </source>
</evidence>
<dbReference type="PATRIC" id="fig|1423774.3.peg.382"/>
<comment type="caution">
    <text evidence="1">The sequence shown here is derived from an EMBL/GenBank/DDBJ whole genome shotgun (WGS) entry which is preliminary data.</text>
</comment>
<proteinExistence type="predicted"/>
<evidence type="ECO:0008006" key="3">
    <source>
        <dbReference type="Google" id="ProtNLM"/>
    </source>
</evidence>
<keyword evidence="2" id="KW-1185">Reference proteome</keyword>
<dbReference type="Proteomes" id="UP000051302">
    <property type="component" value="Unassembled WGS sequence"/>
</dbReference>
<sequence length="97" mass="11096">MIRNIKIGGITYSISVIKNLQDNDEAVWGYTDYKTAQIYLDEDLSIQKRKQVLIHEALHASMHEAGLDDICNDEKIVNPLGNVLYQLINDNDLTNDY</sequence>
<dbReference type="EMBL" id="AZFV01000011">
    <property type="protein sequence ID" value="KRM17292.1"/>
    <property type="molecule type" value="Genomic_DNA"/>
</dbReference>
<accession>A0A0R1WS95</accession>
<gene>
    <name evidence="1" type="ORF">FD31_GL000371</name>
</gene>
<organism evidence="1 2">
    <name type="scientific">Companilactobacillus nantensis DSM 16982</name>
    <dbReference type="NCBI Taxonomy" id="1423774"/>
    <lineage>
        <taxon>Bacteria</taxon>
        <taxon>Bacillati</taxon>
        <taxon>Bacillota</taxon>
        <taxon>Bacilli</taxon>
        <taxon>Lactobacillales</taxon>
        <taxon>Lactobacillaceae</taxon>
        <taxon>Companilactobacillus</taxon>
    </lineage>
</organism>
<dbReference type="STRING" id="1423774.FD31_GL000371"/>
<name>A0A0R1WS95_9LACO</name>